<evidence type="ECO:0000313" key="10">
    <source>
        <dbReference type="Proteomes" id="UP000184203"/>
    </source>
</evidence>
<dbReference type="AlphaFoldDB" id="A0A1M6Z3J4"/>
<dbReference type="PANTHER" id="PTHR42775">
    <property type="entry name" value="PERMEASE RV2963-RELATED"/>
    <property type="match status" value="1"/>
</dbReference>
<dbReference type="InterPro" id="IPR011017">
    <property type="entry name" value="TRASH_dom"/>
</dbReference>
<organism evidence="9 10">
    <name type="scientific">Haladaptatus paucihalophilus DX253</name>
    <dbReference type="NCBI Taxonomy" id="797209"/>
    <lineage>
        <taxon>Archaea</taxon>
        <taxon>Methanobacteriati</taxon>
        <taxon>Methanobacteriota</taxon>
        <taxon>Stenosarchaea group</taxon>
        <taxon>Halobacteria</taxon>
        <taxon>Halobacteriales</taxon>
        <taxon>Haladaptataceae</taxon>
        <taxon>Haladaptatus</taxon>
    </lineage>
</organism>
<evidence type="ECO:0000256" key="3">
    <source>
        <dbReference type="ARBA" id="ARBA00022475"/>
    </source>
</evidence>
<feature type="transmembrane region" description="Helical" evidence="7">
    <location>
        <begin position="271"/>
        <end position="290"/>
    </location>
</feature>
<evidence type="ECO:0000256" key="1">
    <source>
        <dbReference type="ARBA" id="ARBA00004651"/>
    </source>
</evidence>
<dbReference type="GO" id="GO:0005886">
    <property type="term" value="C:plasma membrane"/>
    <property type="evidence" value="ECO:0007669"/>
    <property type="project" value="UniProtKB-SubCell"/>
</dbReference>
<dbReference type="PANTHER" id="PTHR42775:SF1">
    <property type="entry name" value="PERMEASE RV2963-RELATED"/>
    <property type="match status" value="1"/>
</dbReference>
<comment type="similarity">
    <text evidence="2">Belongs to the UPF0718 family.</text>
</comment>
<feature type="transmembrane region" description="Helical" evidence="7">
    <location>
        <begin position="332"/>
        <end position="357"/>
    </location>
</feature>
<dbReference type="Pfam" id="PF03773">
    <property type="entry name" value="ArsP_1"/>
    <property type="match status" value="1"/>
</dbReference>
<feature type="transmembrane region" description="Helical" evidence="7">
    <location>
        <begin position="369"/>
        <end position="391"/>
    </location>
</feature>
<feature type="transmembrane region" description="Helical" evidence="7">
    <location>
        <begin position="302"/>
        <end position="326"/>
    </location>
</feature>
<evidence type="ECO:0000259" key="8">
    <source>
        <dbReference type="SMART" id="SM00746"/>
    </source>
</evidence>
<keyword evidence="4 7" id="KW-0812">Transmembrane</keyword>
<keyword evidence="10" id="KW-1185">Reference proteome</keyword>
<gene>
    <name evidence="9" type="ORF">SAMN05444342_3418</name>
</gene>
<evidence type="ECO:0000256" key="2">
    <source>
        <dbReference type="ARBA" id="ARBA00006386"/>
    </source>
</evidence>
<keyword evidence="5 7" id="KW-1133">Transmembrane helix</keyword>
<dbReference type="InterPro" id="IPR053166">
    <property type="entry name" value="UPF0718_permease"/>
</dbReference>
<feature type="transmembrane region" description="Helical" evidence="7">
    <location>
        <begin position="57"/>
        <end position="75"/>
    </location>
</feature>
<feature type="transmembrane region" description="Helical" evidence="7">
    <location>
        <begin position="129"/>
        <end position="150"/>
    </location>
</feature>
<dbReference type="SMART" id="SM00746">
    <property type="entry name" value="TRASH"/>
    <property type="match status" value="1"/>
</dbReference>
<keyword evidence="6 7" id="KW-0472">Membrane</keyword>
<evidence type="ECO:0000256" key="7">
    <source>
        <dbReference type="SAM" id="Phobius"/>
    </source>
</evidence>
<proteinExistence type="inferred from homology"/>
<feature type="domain" description="TRASH" evidence="8">
    <location>
        <begin position="199"/>
        <end position="238"/>
    </location>
</feature>
<evidence type="ECO:0000256" key="5">
    <source>
        <dbReference type="ARBA" id="ARBA00022989"/>
    </source>
</evidence>
<evidence type="ECO:0000256" key="6">
    <source>
        <dbReference type="ARBA" id="ARBA00023136"/>
    </source>
</evidence>
<sequence length="447" mass="48388">MSLALNRGIREFAPDARGFALLAATVEKLATVLADMNIVGSLTDAATFFGEMTWKTWWALVLGFTISGAVQAFVSEERMTNLLGGRGLREIGIGSFFGFLSSSCSFGAVATTKSLFKKGASPEASFAGFQFASTNLVIEIGLVMWILLGWQFVAADVFGGILMILVLAAITKYVVPDSWFEAARDHVRSGDEESGTVRDPVCGMEVDPNDDDTLSVETDGGTEYFCSQSCKETFVNQREDATWKDKLLTVSGWKNAFRNAIGEWEMLWDDLIVGFIVASLLAAFVPRSWWAQLFTLAPEGTVAWVVLGAAIGVMVGVITFVCSVANVPFALVLWNAGIPFGGVMSFIYADLIVPHIVDMYRKYYGKRLAAVLFVSIFGVATFAGIVTHYAWLAGGLIPKHNATGGSVPHTYTTVLDVIFTVVFLAQVYVTYFESSGEQEEGAAAHAD</sequence>
<evidence type="ECO:0000313" key="9">
    <source>
        <dbReference type="EMBL" id="SHL25078.1"/>
    </source>
</evidence>
<dbReference type="EMBL" id="FRAN01000005">
    <property type="protein sequence ID" value="SHL25078.1"/>
    <property type="molecule type" value="Genomic_DNA"/>
</dbReference>
<dbReference type="Proteomes" id="UP000184203">
    <property type="component" value="Unassembled WGS sequence"/>
</dbReference>
<protein>
    <recommendedName>
        <fullName evidence="8">TRASH domain-containing protein</fullName>
    </recommendedName>
</protein>
<evidence type="ECO:0000256" key="4">
    <source>
        <dbReference type="ARBA" id="ARBA00022692"/>
    </source>
</evidence>
<keyword evidence="3" id="KW-1003">Cell membrane</keyword>
<feature type="transmembrane region" description="Helical" evidence="7">
    <location>
        <begin position="411"/>
        <end position="431"/>
    </location>
</feature>
<accession>A0A1M6Z3J4</accession>
<feature type="transmembrane region" description="Helical" evidence="7">
    <location>
        <begin position="157"/>
        <end position="175"/>
    </location>
</feature>
<reference evidence="10" key="1">
    <citation type="submission" date="2016-11" db="EMBL/GenBank/DDBJ databases">
        <authorList>
            <person name="Varghese N."/>
            <person name="Submissions S."/>
        </authorList>
    </citation>
    <scope>NUCLEOTIDE SEQUENCE [LARGE SCALE GENOMIC DNA]</scope>
    <source>
        <strain evidence="10">DX253</strain>
    </source>
</reference>
<feature type="transmembrane region" description="Helical" evidence="7">
    <location>
        <begin position="87"/>
        <end position="109"/>
    </location>
</feature>
<name>A0A1M6Z3J4_HALPU</name>
<dbReference type="InterPro" id="IPR005524">
    <property type="entry name" value="DUF318"/>
</dbReference>
<comment type="subcellular location">
    <subcellularLocation>
        <location evidence="1">Cell membrane</location>
        <topology evidence="1">Multi-pass membrane protein</topology>
    </subcellularLocation>
</comment>